<feature type="domain" description="Pyrroloquinoline quinone-dependent pyranose dehydrogenase beta-propeller" evidence="3">
    <location>
        <begin position="66"/>
        <end position="411"/>
    </location>
</feature>
<evidence type="ECO:0000313" key="5">
    <source>
        <dbReference type="Proteomes" id="UP000237684"/>
    </source>
</evidence>
<gene>
    <name evidence="4" type="ORF">B1R32_10915</name>
</gene>
<evidence type="ECO:0000256" key="1">
    <source>
        <dbReference type="SAM" id="MobiDB-lite"/>
    </source>
</evidence>
<dbReference type="InParanoid" id="A0A2S8SSC3"/>
<protein>
    <submittedName>
        <fullName evidence="4">Glucose/arabinose dehydrogenase, beta-propeller fold</fullName>
    </submittedName>
</protein>
<dbReference type="PANTHER" id="PTHR33546">
    <property type="entry name" value="LARGE, MULTIFUNCTIONAL SECRETED PROTEIN-RELATED"/>
    <property type="match status" value="1"/>
</dbReference>
<dbReference type="EMBL" id="NIGF01000009">
    <property type="protein sequence ID" value="PQV63676.1"/>
    <property type="molecule type" value="Genomic_DNA"/>
</dbReference>
<dbReference type="InterPro" id="IPR011041">
    <property type="entry name" value="Quinoprot_gluc/sorb_DH_b-prop"/>
</dbReference>
<evidence type="ECO:0000313" key="4">
    <source>
        <dbReference type="EMBL" id="PQV63676.1"/>
    </source>
</evidence>
<comment type="caution">
    <text evidence="4">The sequence shown here is derived from an EMBL/GenBank/DDBJ whole genome shotgun (WGS) entry which is preliminary data.</text>
</comment>
<dbReference type="InterPro" id="IPR011042">
    <property type="entry name" value="6-blade_b-propeller_TolB-like"/>
</dbReference>
<dbReference type="PROSITE" id="PS51257">
    <property type="entry name" value="PROKAR_LIPOPROTEIN"/>
    <property type="match status" value="1"/>
</dbReference>
<feature type="chain" id="PRO_5015777946" evidence="2">
    <location>
        <begin position="31"/>
        <end position="423"/>
    </location>
</feature>
<feature type="region of interest" description="Disordered" evidence="1">
    <location>
        <begin position="32"/>
        <end position="64"/>
    </location>
</feature>
<keyword evidence="5" id="KW-1185">Reference proteome</keyword>
<dbReference type="Gene3D" id="2.120.10.30">
    <property type="entry name" value="TolB, C-terminal domain"/>
    <property type="match status" value="1"/>
</dbReference>
<sequence length="423" mass="45520">MKLLKPFTVRSGAILSCALLSTLSGCKAPANTQAAQVETPGQKRTSSISRSEGVPNGQKTTSGLTIPRGFQIELLAEGFFVPRRLAIAPGATPARYDLFIAESKANRVSVLQINKGKVARKTTFVTGLNQPYGMAFGDSSFFVANTDAVLRFPFRTGDLSASGAGRKIADLTEGGYNQHWTRNLLFSRDQKKLFVTVGSSCNTCEENDPQRAAISAMNPDGSDKRVYASGLRNPVGVALRPGTDELWTVVNERDNLGDDVPPDYLTSVKPGAFYGWPYAYTDINGNIFPDPNYGDKTEMVQKTRAPDVPVQAHSAALGLAFYPLAGGNFPKNYRGDAFLALHGSWNRSAKTGYKIVRVDFESGKPKAVSDFVTGYGEENEAKGGRPVDVQIAPDGSLIFSDDGRGRIWRVSYDGATFGGADSG</sequence>
<accession>A0A2S8SSC3</accession>
<dbReference type="RefSeq" id="WP_123580594.1">
    <property type="nucleotide sequence ID" value="NZ_NIGF01000009.1"/>
</dbReference>
<reference evidence="4 5" key="1">
    <citation type="journal article" date="2018" name="Syst. Appl. Microbiol.">
        <title>Abditibacterium utsteinense sp. nov., the first cultivated member of candidate phylum FBP, isolated from ice-free Antarctic soil samples.</title>
        <authorList>
            <person name="Tahon G."/>
            <person name="Tytgat B."/>
            <person name="Lebbe L."/>
            <person name="Carlier A."/>
            <person name="Willems A."/>
        </authorList>
    </citation>
    <scope>NUCLEOTIDE SEQUENCE [LARGE SCALE GENOMIC DNA]</scope>
    <source>
        <strain evidence="4 5">LMG 29911</strain>
    </source>
</reference>
<feature type="signal peptide" evidence="2">
    <location>
        <begin position="1"/>
        <end position="30"/>
    </location>
</feature>
<keyword evidence="2" id="KW-0732">Signal</keyword>
<proteinExistence type="predicted"/>
<dbReference type="OrthoDB" id="9770043at2"/>
<dbReference type="AlphaFoldDB" id="A0A2S8SSC3"/>
<dbReference type="SUPFAM" id="SSF50952">
    <property type="entry name" value="Soluble quinoprotein glucose dehydrogenase"/>
    <property type="match status" value="1"/>
</dbReference>
<name>A0A2S8SSC3_9BACT</name>
<evidence type="ECO:0000256" key="2">
    <source>
        <dbReference type="SAM" id="SignalP"/>
    </source>
</evidence>
<dbReference type="Proteomes" id="UP000237684">
    <property type="component" value="Unassembled WGS sequence"/>
</dbReference>
<organism evidence="4 5">
    <name type="scientific">Abditibacterium utsteinense</name>
    <dbReference type="NCBI Taxonomy" id="1960156"/>
    <lineage>
        <taxon>Bacteria</taxon>
        <taxon>Pseudomonadati</taxon>
        <taxon>Abditibacteriota</taxon>
        <taxon>Abditibacteriia</taxon>
        <taxon>Abditibacteriales</taxon>
        <taxon>Abditibacteriaceae</taxon>
        <taxon>Abditibacterium</taxon>
    </lineage>
</organism>
<evidence type="ECO:0000259" key="3">
    <source>
        <dbReference type="Pfam" id="PF22807"/>
    </source>
</evidence>
<dbReference type="Pfam" id="PF22807">
    <property type="entry name" value="TrAA12"/>
    <property type="match status" value="1"/>
</dbReference>
<dbReference type="InterPro" id="IPR054539">
    <property type="entry name" value="Beta-prop_PDH"/>
</dbReference>
<dbReference type="PANTHER" id="PTHR33546:SF1">
    <property type="entry name" value="LARGE, MULTIFUNCTIONAL SECRETED PROTEIN"/>
    <property type="match status" value="1"/>
</dbReference>